<keyword evidence="4" id="KW-1185">Reference proteome</keyword>
<evidence type="ECO:0000313" key="3">
    <source>
        <dbReference type="EMBL" id="OYQ33496.1"/>
    </source>
</evidence>
<proteinExistence type="predicted"/>
<comment type="caution">
    <text evidence="3">The sequence shown here is derived from an EMBL/GenBank/DDBJ whole genome shotgun (WGS) entry which is preliminary data.</text>
</comment>
<feature type="chain" id="PRO_5013373227" description="BON domain-containing protein" evidence="1">
    <location>
        <begin position="31"/>
        <end position="188"/>
    </location>
</feature>
<dbReference type="Proteomes" id="UP000216998">
    <property type="component" value="Unassembled WGS sequence"/>
</dbReference>
<dbReference type="InterPro" id="IPR051686">
    <property type="entry name" value="Lipoprotein_DolP"/>
</dbReference>
<evidence type="ECO:0000313" key="4">
    <source>
        <dbReference type="Proteomes" id="UP000216998"/>
    </source>
</evidence>
<dbReference type="Pfam" id="PF04972">
    <property type="entry name" value="BON"/>
    <property type="match status" value="2"/>
</dbReference>
<dbReference type="InterPro" id="IPR007055">
    <property type="entry name" value="BON_dom"/>
</dbReference>
<dbReference type="EMBL" id="NOXU01000030">
    <property type="protein sequence ID" value="OYQ33496.1"/>
    <property type="molecule type" value="Genomic_DNA"/>
</dbReference>
<protein>
    <recommendedName>
        <fullName evidence="2">BON domain-containing protein</fullName>
    </recommendedName>
</protein>
<reference evidence="3 4" key="1">
    <citation type="submission" date="2017-07" db="EMBL/GenBank/DDBJ databases">
        <title>Niveispirillum cyanobacteriorum sp. nov., isolated from cyanobacterial aggregates in a eutrophic lake.</title>
        <authorList>
            <person name="Cai H."/>
        </authorList>
    </citation>
    <scope>NUCLEOTIDE SEQUENCE [LARGE SCALE GENOMIC DNA]</scope>
    <source>
        <strain evidence="4">TH1-14</strain>
    </source>
</reference>
<dbReference type="PANTHER" id="PTHR34606">
    <property type="entry name" value="BON DOMAIN-CONTAINING PROTEIN"/>
    <property type="match status" value="1"/>
</dbReference>
<feature type="domain" description="BON" evidence="2">
    <location>
        <begin position="44"/>
        <end position="111"/>
    </location>
</feature>
<organism evidence="3 4">
    <name type="scientific">Niveispirillum lacus</name>
    <dbReference type="NCBI Taxonomy" id="1981099"/>
    <lineage>
        <taxon>Bacteria</taxon>
        <taxon>Pseudomonadati</taxon>
        <taxon>Pseudomonadota</taxon>
        <taxon>Alphaproteobacteria</taxon>
        <taxon>Rhodospirillales</taxon>
        <taxon>Azospirillaceae</taxon>
        <taxon>Niveispirillum</taxon>
    </lineage>
</organism>
<dbReference type="PANTHER" id="PTHR34606:SF15">
    <property type="entry name" value="BON DOMAIN-CONTAINING PROTEIN"/>
    <property type="match status" value="1"/>
</dbReference>
<keyword evidence="1" id="KW-0732">Signal</keyword>
<dbReference type="PROSITE" id="PS50914">
    <property type="entry name" value="BON"/>
    <property type="match status" value="2"/>
</dbReference>
<sequence>MGNMRLWAPRGLGMAMLMAMGAALTPPALGQNDAGSNQAAVALDDNGLRREVERRWREAGGLNERLRVEVRDARALLTGRAANPDERVTGVRLAWQVDGLKEVINEIGIGDESGLSDRATDMWITAQLRKDLMTDPEITSSNFTIETVNQVIYLMGRARSPQELERVRNHAREIARVRRVVSHVQVPN</sequence>
<accession>A0A255YW85</accession>
<dbReference type="OrthoDB" id="8479706at2"/>
<dbReference type="AlphaFoldDB" id="A0A255YW85"/>
<feature type="signal peptide" evidence="1">
    <location>
        <begin position="1"/>
        <end position="30"/>
    </location>
</feature>
<evidence type="ECO:0000259" key="2">
    <source>
        <dbReference type="PROSITE" id="PS50914"/>
    </source>
</evidence>
<name>A0A255YW85_9PROT</name>
<evidence type="ECO:0000256" key="1">
    <source>
        <dbReference type="SAM" id="SignalP"/>
    </source>
</evidence>
<gene>
    <name evidence="3" type="ORF">CHU95_13950</name>
</gene>
<feature type="domain" description="BON" evidence="2">
    <location>
        <begin position="120"/>
        <end position="188"/>
    </location>
</feature>